<gene>
    <name evidence="2" type="ORF">A0U92_16625</name>
</gene>
<dbReference type="AlphaFoldDB" id="A0A1U9KK12"/>
<proteinExistence type="predicted"/>
<dbReference type="SUPFAM" id="SSF53756">
    <property type="entry name" value="UDP-Glycosyltransferase/glycogen phosphorylase"/>
    <property type="match status" value="1"/>
</dbReference>
<evidence type="ECO:0000259" key="1">
    <source>
        <dbReference type="Pfam" id="PF13524"/>
    </source>
</evidence>
<protein>
    <recommendedName>
        <fullName evidence="1">Spore protein YkvP/CgeB glycosyl transferase-like domain-containing protein</fullName>
    </recommendedName>
</protein>
<evidence type="ECO:0000313" key="3">
    <source>
        <dbReference type="Proteomes" id="UP000188937"/>
    </source>
</evidence>
<dbReference type="OrthoDB" id="9807414at2"/>
<keyword evidence="3" id="KW-1185">Reference proteome</keyword>
<sequence length="348" mass="38791">MHKPSLTIVHVGPFMTGLRVGPKHSVQIKLSNGLIRRGHLVLNFADRDVARASSLFGSRKFGRRAVNKALLAFCRQHCPDILLMGHADMIDAETVAAVRGIVPGVRIAQWNVDPLFEPDNVQRIRNKLGVVDKTFISTAGEPLDLMRAGGHAMSFLPNPVDFSVETGRADLVSNLPNDLFYACGHPSRPLREICGREWNMDEFIGFVSSRLPSLRMALGGIEGRPHFSGARYQQVLETSAVGLNISRRADYYLYTSDRIAHLAGNGCVVAIERATGYTDYFSEEEMLFFSDLDELIEKLARLSAEPDMRMRTGTAGRARYAEHFNEQAVAQFMVDVIMDECHPEAMPW</sequence>
<dbReference type="InterPro" id="IPR055259">
    <property type="entry name" value="YkvP/CgeB_Glyco_trans-like"/>
</dbReference>
<name>A0A1U9KK12_ACEAC</name>
<accession>A0A1U9KK12</accession>
<dbReference type="RefSeq" id="WP_077814111.1">
    <property type="nucleotide sequence ID" value="NZ_CP014692.1"/>
</dbReference>
<dbReference type="eggNOG" id="COG4641">
    <property type="taxonomic scope" value="Bacteria"/>
</dbReference>
<evidence type="ECO:0000313" key="2">
    <source>
        <dbReference type="EMBL" id="AQS86107.1"/>
    </source>
</evidence>
<dbReference type="Pfam" id="PF13524">
    <property type="entry name" value="Glyco_trans_1_2"/>
    <property type="match status" value="1"/>
</dbReference>
<dbReference type="Proteomes" id="UP000188937">
    <property type="component" value="Chromosome"/>
</dbReference>
<dbReference type="EMBL" id="CP014692">
    <property type="protein sequence ID" value="AQS86107.1"/>
    <property type="molecule type" value="Genomic_DNA"/>
</dbReference>
<organism evidence="2 3">
    <name type="scientific">Acetobacter aceti</name>
    <dbReference type="NCBI Taxonomy" id="435"/>
    <lineage>
        <taxon>Bacteria</taxon>
        <taxon>Pseudomonadati</taxon>
        <taxon>Pseudomonadota</taxon>
        <taxon>Alphaproteobacteria</taxon>
        <taxon>Acetobacterales</taxon>
        <taxon>Acetobacteraceae</taxon>
        <taxon>Acetobacter</taxon>
        <taxon>Acetobacter subgen. Acetobacter</taxon>
    </lineage>
</organism>
<dbReference type="KEGG" id="aace:A0U92_16625"/>
<feature type="domain" description="Spore protein YkvP/CgeB glycosyl transferase-like" evidence="1">
    <location>
        <begin position="201"/>
        <end position="333"/>
    </location>
</feature>
<dbReference type="STRING" id="435.A0U92_16625"/>
<reference evidence="2 3" key="1">
    <citation type="submission" date="2016-03" db="EMBL/GenBank/DDBJ databases">
        <title>Acetic acid bacteria sequencing.</title>
        <authorList>
            <person name="Brandt J."/>
            <person name="Jakob F."/>
            <person name="Vogel R.F."/>
        </authorList>
    </citation>
    <scope>NUCLEOTIDE SEQUENCE [LARGE SCALE GENOMIC DNA]</scope>
    <source>
        <strain evidence="2 3">TMW2.1153</strain>
    </source>
</reference>